<protein>
    <recommendedName>
        <fullName evidence="3">RNase H type-1 domain-containing protein</fullName>
    </recommendedName>
</protein>
<dbReference type="InterPro" id="IPR053151">
    <property type="entry name" value="RNase_H-like"/>
</dbReference>
<dbReference type="EMBL" id="CM001888">
    <property type="protein sequence ID" value="EOY19435.1"/>
    <property type="molecule type" value="Genomic_DNA"/>
</dbReference>
<evidence type="ECO:0000313" key="1">
    <source>
        <dbReference type="EMBL" id="EOY19435.1"/>
    </source>
</evidence>
<dbReference type="Gramene" id="EOY19435">
    <property type="protein sequence ID" value="EOY19435"/>
    <property type="gene ID" value="TCM_044548"/>
</dbReference>
<keyword evidence="2" id="KW-1185">Reference proteome</keyword>
<organism evidence="1 2">
    <name type="scientific">Theobroma cacao</name>
    <name type="common">Cacao</name>
    <name type="synonym">Cocoa</name>
    <dbReference type="NCBI Taxonomy" id="3641"/>
    <lineage>
        <taxon>Eukaryota</taxon>
        <taxon>Viridiplantae</taxon>
        <taxon>Streptophyta</taxon>
        <taxon>Embryophyta</taxon>
        <taxon>Tracheophyta</taxon>
        <taxon>Spermatophyta</taxon>
        <taxon>Magnoliopsida</taxon>
        <taxon>eudicotyledons</taxon>
        <taxon>Gunneridae</taxon>
        <taxon>Pentapetalae</taxon>
        <taxon>rosids</taxon>
        <taxon>malvids</taxon>
        <taxon>Malvales</taxon>
        <taxon>Malvaceae</taxon>
        <taxon>Byttnerioideae</taxon>
        <taxon>Theobroma</taxon>
    </lineage>
</organism>
<dbReference type="Proteomes" id="UP000026915">
    <property type="component" value="Chromosome 10"/>
</dbReference>
<gene>
    <name evidence="1" type="ORF">TCM_044548</name>
</gene>
<dbReference type="InParanoid" id="A0A061FQ37"/>
<proteinExistence type="predicted"/>
<dbReference type="PANTHER" id="PTHR47723">
    <property type="entry name" value="OS05G0353850 PROTEIN"/>
    <property type="match status" value="1"/>
</dbReference>
<reference evidence="1 2" key="1">
    <citation type="journal article" date="2013" name="Genome Biol.">
        <title>The genome sequence of the most widely cultivated cacao type and its use to identify candidate genes regulating pod color.</title>
        <authorList>
            <person name="Motamayor J.C."/>
            <person name="Mockaitis K."/>
            <person name="Schmutz J."/>
            <person name="Haiminen N."/>
            <person name="Iii D.L."/>
            <person name="Cornejo O."/>
            <person name="Findley S.D."/>
            <person name="Zheng P."/>
            <person name="Utro F."/>
            <person name="Royaert S."/>
            <person name="Saski C."/>
            <person name="Jenkins J."/>
            <person name="Podicheti R."/>
            <person name="Zhao M."/>
            <person name="Scheffler B.E."/>
            <person name="Stack J.C."/>
            <person name="Feltus F.A."/>
            <person name="Mustiga G.M."/>
            <person name="Amores F."/>
            <person name="Phillips W."/>
            <person name="Marelli J.P."/>
            <person name="May G.D."/>
            <person name="Shapiro H."/>
            <person name="Ma J."/>
            <person name="Bustamante C.D."/>
            <person name="Schnell R.J."/>
            <person name="Main D."/>
            <person name="Gilbert D."/>
            <person name="Parida L."/>
            <person name="Kuhn D.N."/>
        </authorList>
    </citation>
    <scope>NUCLEOTIDE SEQUENCE [LARGE SCALE GENOMIC DNA]</scope>
    <source>
        <strain evidence="2">cv. Matina 1-6</strain>
    </source>
</reference>
<dbReference type="eggNOG" id="KOG1075">
    <property type="taxonomic scope" value="Eukaryota"/>
</dbReference>
<evidence type="ECO:0008006" key="3">
    <source>
        <dbReference type="Google" id="ProtNLM"/>
    </source>
</evidence>
<evidence type="ECO:0000313" key="2">
    <source>
        <dbReference type="Proteomes" id="UP000026915"/>
    </source>
</evidence>
<dbReference type="AlphaFoldDB" id="A0A061FQ37"/>
<dbReference type="HOGENOM" id="CLU_944630_0_0_1"/>
<sequence>MRPGCYDQIEIEAMALQFFRELYRDDGIPESLPKRSHWRLDDNESTDISKPIIDEEILDQFCKASGQKVSLAKSRILFSSNVCSARVNLLSNTTKIPLTMDSGKYLGASMIHGRITRETYSELVFKFGWPMSYKNVQRYKAKLLAASMENSKLKESASIHLRNLTLFDAYFVWPHNAWQQIWTKAKDAWDNLSRKHFRIKKGVMISWKKPKYPFVKLNVDESAKGQPVMAAASGVIRDENGNWGFRKVQVESDSLLAIQKLTNQSSPLDPECSSSQVYKRTTPTALGLHHISCSL</sequence>
<dbReference type="PANTHER" id="PTHR47723:SF19">
    <property type="entry name" value="POLYNUCLEOTIDYL TRANSFERASE, RIBONUCLEASE H-LIKE SUPERFAMILY PROTEIN"/>
    <property type="match status" value="1"/>
</dbReference>
<accession>A0A061FQ37</accession>
<name>A0A061FQ37_THECC</name>